<dbReference type="InterPro" id="IPR027417">
    <property type="entry name" value="P-loop_NTPase"/>
</dbReference>
<proteinExistence type="predicted"/>
<dbReference type="Proteomes" id="UP001208570">
    <property type="component" value="Unassembled WGS sequence"/>
</dbReference>
<protein>
    <recommendedName>
        <fullName evidence="3">Sulfotransferase</fullName>
    </recommendedName>
</protein>
<keyword evidence="2" id="KW-1185">Reference proteome</keyword>
<organism evidence="1 2">
    <name type="scientific">Paralvinella palmiformis</name>
    <dbReference type="NCBI Taxonomy" id="53620"/>
    <lineage>
        <taxon>Eukaryota</taxon>
        <taxon>Metazoa</taxon>
        <taxon>Spiralia</taxon>
        <taxon>Lophotrochozoa</taxon>
        <taxon>Annelida</taxon>
        <taxon>Polychaeta</taxon>
        <taxon>Sedentaria</taxon>
        <taxon>Canalipalpata</taxon>
        <taxon>Terebellida</taxon>
        <taxon>Terebelliformia</taxon>
        <taxon>Alvinellidae</taxon>
        <taxon>Paralvinella</taxon>
    </lineage>
</organism>
<reference evidence="1" key="1">
    <citation type="journal article" date="2023" name="Mol. Biol. Evol.">
        <title>Third-Generation Sequencing Reveals the Adaptive Role of the Epigenome in Three Deep-Sea Polychaetes.</title>
        <authorList>
            <person name="Perez M."/>
            <person name="Aroh O."/>
            <person name="Sun Y."/>
            <person name="Lan Y."/>
            <person name="Juniper S.K."/>
            <person name="Young C.R."/>
            <person name="Angers B."/>
            <person name="Qian P.Y."/>
        </authorList>
    </citation>
    <scope>NUCLEOTIDE SEQUENCE</scope>
    <source>
        <strain evidence="1">P08H-3</strain>
    </source>
</reference>
<dbReference type="GO" id="GO:0001517">
    <property type="term" value="F:N-acetylglucosamine 6-O-sulfotransferase activity"/>
    <property type="evidence" value="ECO:0007669"/>
    <property type="project" value="TreeGrafter"/>
</dbReference>
<evidence type="ECO:0000313" key="2">
    <source>
        <dbReference type="Proteomes" id="UP001208570"/>
    </source>
</evidence>
<dbReference type="AlphaFoldDB" id="A0AAD9N4P7"/>
<evidence type="ECO:0000313" key="1">
    <source>
        <dbReference type="EMBL" id="KAK2154931.1"/>
    </source>
</evidence>
<gene>
    <name evidence="1" type="ORF">LSH36_253g02056</name>
</gene>
<dbReference type="PANTHER" id="PTHR10704:SF71">
    <property type="entry name" value="CARBOHYDRATE SULFOTRANSFERASE 1-LIKE"/>
    <property type="match status" value="1"/>
</dbReference>
<dbReference type="GO" id="GO:0006044">
    <property type="term" value="P:N-acetylglucosamine metabolic process"/>
    <property type="evidence" value="ECO:0007669"/>
    <property type="project" value="TreeGrafter"/>
</dbReference>
<dbReference type="SUPFAM" id="SSF52540">
    <property type="entry name" value="P-loop containing nucleoside triphosphate hydrolases"/>
    <property type="match status" value="1"/>
</dbReference>
<accession>A0AAD9N4P7</accession>
<sequence length="366" mass="42489">MVVILAYQRVGSSFFGKLFDLNPNIFYVYEPLDSLYRAMYGTESGFNIPSDITSLKDGRNRILPKDEVVAVEEFLTNLFNCRLNKLPTESFVHSFWSFLPMFMPSWSPYLECLQNVTLIHGRAKCSAHVKCPRRFGAQPSKTDSCKHHLWTSERKMRTKAGATGLNWSTSYKQCMSNVRRAADKCIRIMDSKCKRMLIRVTKTVRVTMESIEGLVATAENVRVIQLFRDPRAVAASRMTAKTYRGLYAGNSSVLEAGVYCRILLRDLHTRRRLEKLYPGTFYEVIYEDFVRHPAQYASHVYRFLESDIPDTLSAWILKNTRNTSRPGGENRTRRMSKWKRKLTVEQSEKISTLCKEFYDTIKYDFE</sequence>
<dbReference type="GO" id="GO:0006790">
    <property type="term" value="P:sulfur compound metabolic process"/>
    <property type="evidence" value="ECO:0007669"/>
    <property type="project" value="TreeGrafter"/>
</dbReference>
<comment type="caution">
    <text evidence="1">The sequence shown here is derived from an EMBL/GenBank/DDBJ whole genome shotgun (WGS) entry which is preliminary data.</text>
</comment>
<dbReference type="InterPro" id="IPR051135">
    <property type="entry name" value="Gal/GlcNAc/GalNAc_ST"/>
</dbReference>
<dbReference type="PANTHER" id="PTHR10704">
    <property type="entry name" value="CARBOHYDRATE SULFOTRANSFERASE"/>
    <property type="match status" value="1"/>
</dbReference>
<dbReference type="Gene3D" id="3.40.50.300">
    <property type="entry name" value="P-loop containing nucleotide triphosphate hydrolases"/>
    <property type="match status" value="1"/>
</dbReference>
<name>A0AAD9N4P7_9ANNE</name>
<evidence type="ECO:0008006" key="3">
    <source>
        <dbReference type="Google" id="ProtNLM"/>
    </source>
</evidence>
<dbReference type="Pfam" id="PF13469">
    <property type="entry name" value="Sulfotransfer_3"/>
    <property type="match status" value="1"/>
</dbReference>
<dbReference type="EMBL" id="JAODUP010000253">
    <property type="protein sequence ID" value="KAK2154931.1"/>
    <property type="molecule type" value="Genomic_DNA"/>
</dbReference>